<dbReference type="PROSITE" id="PS51340">
    <property type="entry name" value="MOSC"/>
    <property type="match status" value="1"/>
</dbReference>
<sequence length="257" mass="28166">MITIKRIQRFPIKGLSPEGLDNVTLHPGEGVPGDRMYGFARHGSGFDPENPKPLPKDRFVVLLNQAGLAGVHSTFSPDTSELSVVAGGAKHVFDMSAKPGRDSAAAWLADHLKLQDEIPPNFVSAAPHRFTDVSVVSPQMMNAISIINRASVRDLEVRLGTKVDPARFRGNLELDGLPPWWELENIDAILQMGDVKLQLIMRTKRCAATEVNPTTAERDLRLPYLLRKELGHMDMGAYAQVIEGGILQVGQTVTCDV</sequence>
<dbReference type="RefSeq" id="WP_243144887.1">
    <property type="nucleotide sequence ID" value="NZ_BLJE01000002.1"/>
</dbReference>
<evidence type="ECO:0000313" key="3">
    <source>
        <dbReference type="Proteomes" id="UP000436822"/>
    </source>
</evidence>
<dbReference type="GO" id="GO:0003824">
    <property type="term" value="F:catalytic activity"/>
    <property type="evidence" value="ECO:0007669"/>
    <property type="project" value="InterPro"/>
</dbReference>
<dbReference type="Gene3D" id="2.40.33.20">
    <property type="entry name" value="PK beta-barrel domain-like"/>
    <property type="match status" value="1"/>
</dbReference>
<gene>
    <name evidence="2" type="ORF">KIN_20130</name>
</gene>
<dbReference type="InterPro" id="IPR011037">
    <property type="entry name" value="Pyrv_Knase-like_insert_dom_sf"/>
</dbReference>
<proteinExistence type="predicted"/>
<name>A0A6N6JHR7_9RHOB</name>
<protein>
    <submittedName>
        <fullName evidence="2">Molybdenum cofactor sulfurase</fullName>
    </submittedName>
</protein>
<reference evidence="2 3" key="1">
    <citation type="submission" date="2019-12" db="EMBL/GenBank/DDBJ databases">
        <title>Litoreibacter badius sp. nov., a novel bacteriochlorophyll a-containing bacterium in the genus Litoreibacter.</title>
        <authorList>
            <person name="Kanamuro M."/>
            <person name="Takabe Y."/>
            <person name="Mori K."/>
            <person name="Takaichi S."/>
            <person name="Hanada S."/>
        </authorList>
    </citation>
    <scope>NUCLEOTIDE SEQUENCE [LARGE SCALE GENOMIC DNA]</scope>
    <source>
        <strain evidence="2 3">K6</strain>
    </source>
</reference>
<organism evidence="2 3">
    <name type="scientific">Litoreibacter roseus</name>
    <dbReference type="NCBI Taxonomy" id="2601869"/>
    <lineage>
        <taxon>Bacteria</taxon>
        <taxon>Pseudomonadati</taxon>
        <taxon>Pseudomonadota</taxon>
        <taxon>Alphaproteobacteria</taxon>
        <taxon>Rhodobacterales</taxon>
        <taxon>Roseobacteraceae</taxon>
        <taxon>Litoreibacter</taxon>
    </lineage>
</organism>
<dbReference type="GO" id="GO:0030170">
    <property type="term" value="F:pyridoxal phosphate binding"/>
    <property type="evidence" value="ECO:0007669"/>
    <property type="project" value="InterPro"/>
</dbReference>
<dbReference type="Pfam" id="PF03473">
    <property type="entry name" value="MOSC"/>
    <property type="match status" value="1"/>
</dbReference>
<dbReference type="Proteomes" id="UP000436822">
    <property type="component" value="Unassembled WGS sequence"/>
</dbReference>
<accession>A0A6N6JHR7</accession>
<dbReference type="SUPFAM" id="SSF50800">
    <property type="entry name" value="PK beta-barrel domain-like"/>
    <property type="match status" value="1"/>
</dbReference>
<evidence type="ECO:0000313" key="2">
    <source>
        <dbReference type="EMBL" id="GFE64939.1"/>
    </source>
</evidence>
<dbReference type="EMBL" id="BLJE01000002">
    <property type="protein sequence ID" value="GFE64939.1"/>
    <property type="molecule type" value="Genomic_DNA"/>
</dbReference>
<comment type="caution">
    <text evidence="2">The sequence shown here is derived from an EMBL/GenBank/DDBJ whole genome shotgun (WGS) entry which is preliminary data.</text>
</comment>
<keyword evidence="3" id="KW-1185">Reference proteome</keyword>
<dbReference type="InterPro" id="IPR005302">
    <property type="entry name" value="MoCF_Sase_C"/>
</dbReference>
<dbReference type="AlphaFoldDB" id="A0A6N6JHR7"/>
<feature type="domain" description="MOSC" evidence="1">
    <location>
        <begin position="112"/>
        <end position="256"/>
    </location>
</feature>
<evidence type="ECO:0000259" key="1">
    <source>
        <dbReference type="PROSITE" id="PS51340"/>
    </source>
</evidence>
<dbReference type="GO" id="GO:0030151">
    <property type="term" value="F:molybdenum ion binding"/>
    <property type="evidence" value="ECO:0007669"/>
    <property type="project" value="InterPro"/>
</dbReference>